<gene>
    <name evidence="2" type="ORF">AB2L28_00895</name>
</gene>
<dbReference type="NCBIfam" id="TIGR01558">
    <property type="entry name" value="sm_term_P27"/>
    <property type="match status" value="1"/>
</dbReference>
<comment type="caution">
    <text evidence="2">The sequence shown here is derived from an EMBL/GenBank/DDBJ whole genome shotgun (WGS) entry which is preliminary data.</text>
</comment>
<proteinExistence type="predicted"/>
<organism evidence="2 3">
    <name type="scientific">Kineococcus mangrovi</name>
    <dbReference type="NCBI Taxonomy" id="1660183"/>
    <lineage>
        <taxon>Bacteria</taxon>
        <taxon>Bacillati</taxon>
        <taxon>Actinomycetota</taxon>
        <taxon>Actinomycetes</taxon>
        <taxon>Kineosporiales</taxon>
        <taxon>Kineosporiaceae</taxon>
        <taxon>Kineococcus</taxon>
    </lineage>
</organism>
<accession>A0ABV4HWJ6</accession>
<sequence>MPGRLPLEQKRARGRRPGTDSGGRRLPAQGDLVALPGAEGVPAVPQQLLDAGRARWRQVWGHASWLSPAADVPTVTRLCELEDLVEALRSQLAGDGAMVTGSTGQLRMHPAWAEIRAVLDRLLKLESALGLTPAARSALGVAEVQRAQEVSPLEAILTEHRARQDGGGAPGA</sequence>
<dbReference type="Pfam" id="PF05119">
    <property type="entry name" value="Terminase_4"/>
    <property type="match status" value="1"/>
</dbReference>
<name>A0ABV4HWJ6_9ACTN</name>
<keyword evidence="3" id="KW-1185">Reference proteome</keyword>
<evidence type="ECO:0000256" key="1">
    <source>
        <dbReference type="SAM" id="MobiDB-lite"/>
    </source>
</evidence>
<evidence type="ECO:0000313" key="3">
    <source>
        <dbReference type="Proteomes" id="UP001566476"/>
    </source>
</evidence>
<reference evidence="2 3" key="1">
    <citation type="submission" date="2024-07" db="EMBL/GenBank/DDBJ databases">
        <authorList>
            <person name="Thanompreechachai J."/>
            <person name="Duangmal K."/>
        </authorList>
    </citation>
    <scope>NUCLEOTIDE SEQUENCE [LARGE SCALE GENOMIC DNA]</scope>
    <source>
        <strain evidence="2 3">TBRC 1896</strain>
    </source>
</reference>
<evidence type="ECO:0000313" key="2">
    <source>
        <dbReference type="EMBL" id="MEZ0490793.1"/>
    </source>
</evidence>
<feature type="region of interest" description="Disordered" evidence="1">
    <location>
        <begin position="1"/>
        <end position="29"/>
    </location>
</feature>
<dbReference type="Proteomes" id="UP001566476">
    <property type="component" value="Unassembled WGS sequence"/>
</dbReference>
<protein>
    <submittedName>
        <fullName evidence="2">Phage terminase small subunit P27 family</fullName>
    </submittedName>
</protein>
<dbReference type="EMBL" id="JBGGTQ010000001">
    <property type="protein sequence ID" value="MEZ0490793.1"/>
    <property type="molecule type" value="Genomic_DNA"/>
</dbReference>
<dbReference type="InterPro" id="IPR006448">
    <property type="entry name" value="Phage_term_ssu_P27"/>
</dbReference>
<dbReference type="RefSeq" id="WP_370716838.1">
    <property type="nucleotide sequence ID" value="NZ_JBGGTQ010000001.1"/>
</dbReference>